<dbReference type="PANTHER" id="PTHR44846:SF17">
    <property type="entry name" value="GNTR-FAMILY TRANSCRIPTIONAL REGULATOR"/>
    <property type="match status" value="1"/>
</dbReference>
<evidence type="ECO:0000256" key="2">
    <source>
        <dbReference type="ARBA" id="ARBA00023125"/>
    </source>
</evidence>
<dbReference type="InterPro" id="IPR028978">
    <property type="entry name" value="Chorismate_lyase_/UTRA_dom_sf"/>
</dbReference>
<evidence type="ECO:0000256" key="3">
    <source>
        <dbReference type="ARBA" id="ARBA00023163"/>
    </source>
</evidence>
<dbReference type="InterPro" id="IPR036390">
    <property type="entry name" value="WH_DNA-bd_sf"/>
</dbReference>
<dbReference type="GO" id="GO:0003677">
    <property type="term" value="F:DNA binding"/>
    <property type="evidence" value="ECO:0007669"/>
    <property type="project" value="UniProtKB-KW"/>
</dbReference>
<reference evidence="5 6" key="1">
    <citation type="submission" date="2015-04" db="EMBL/GenBank/DDBJ databases">
        <title>Complete Genome Sequence of Brevibacterium flavum ATCC 15168.</title>
        <authorList>
            <person name="Ahn J."/>
            <person name="Park G."/>
            <person name="Jeon W."/>
            <person name="Jang Y."/>
            <person name="Jang M."/>
            <person name="Lee H."/>
            <person name="Lee H."/>
        </authorList>
    </citation>
    <scope>NUCLEOTIDE SEQUENCE [LARGE SCALE GENOMIC DNA]</scope>
    <source>
        <strain evidence="5 6">ATCC 15168</strain>
    </source>
</reference>
<dbReference type="SMART" id="SM00866">
    <property type="entry name" value="UTRA"/>
    <property type="match status" value="1"/>
</dbReference>
<dbReference type="EMBL" id="CP011309">
    <property type="protein sequence ID" value="AKF26220.1"/>
    <property type="molecule type" value="Genomic_DNA"/>
</dbReference>
<dbReference type="Gene3D" id="1.10.10.10">
    <property type="entry name" value="Winged helix-like DNA-binding domain superfamily/Winged helix DNA-binding domain"/>
    <property type="match status" value="1"/>
</dbReference>
<name>A0A0F6WPE0_9CORY</name>
<dbReference type="InterPro" id="IPR050679">
    <property type="entry name" value="Bact_HTH_transcr_reg"/>
</dbReference>
<dbReference type="Pfam" id="PF07702">
    <property type="entry name" value="UTRA"/>
    <property type="match status" value="1"/>
</dbReference>
<dbReference type="PROSITE" id="PS50949">
    <property type="entry name" value="HTH_GNTR"/>
    <property type="match status" value="1"/>
</dbReference>
<dbReference type="PATRIC" id="fig|92706.3.peg.190"/>
<dbReference type="SMR" id="A0A0F6WPE0"/>
<keyword evidence="1" id="KW-0805">Transcription regulation</keyword>
<dbReference type="GeneID" id="1020455"/>
<dbReference type="RefSeq" id="WP_003857140.1">
    <property type="nucleotide sequence ID" value="NZ_CP011309.1"/>
</dbReference>
<dbReference type="PRINTS" id="PR00035">
    <property type="entry name" value="HTHGNTR"/>
</dbReference>
<keyword evidence="6" id="KW-1185">Reference proteome</keyword>
<accession>A0A0F6WPE0</accession>
<dbReference type="AlphaFoldDB" id="A0A0F6WPE0"/>
<keyword evidence="3" id="KW-0804">Transcription</keyword>
<keyword evidence="2" id="KW-0238">DNA-binding</keyword>
<evidence type="ECO:0000259" key="4">
    <source>
        <dbReference type="PROSITE" id="PS50949"/>
    </source>
</evidence>
<dbReference type="CDD" id="cd07377">
    <property type="entry name" value="WHTH_GntR"/>
    <property type="match status" value="1"/>
</dbReference>
<dbReference type="SUPFAM" id="SSF64288">
    <property type="entry name" value="Chorismate lyase-like"/>
    <property type="match status" value="1"/>
</dbReference>
<sequence>MTTEAPIWPAELFEDLDRNGPIPLYFQVAQRLEDGIRSGVLPPGARLENEISVAKHLNVSRPTVRRAIQEVVDKGLLVRRRGVGTQVVQSHVTRPVELTSFFNDLKNANLDPKTRVLEHRLLAASSAIAEKLGVSAGDEVLLIRRLRSTGDIPVAILENYLPPAFNDVSLDELEKGGLYDALRSRGVVLKIANQKIGARRAVGEESTLLDIEDGGPLLTVERVALDNSGQVIELGSHCYRPDMYNFETTLVAR</sequence>
<evidence type="ECO:0000256" key="1">
    <source>
        <dbReference type="ARBA" id="ARBA00023015"/>
    </source>
</evidence>
<gene>
    <name evidence="5" type="ORF">YH66_00945</name>
</gene>
<dbReference type="GO" id="GO:0003700">
    <property type="term" value="F:DNA-binding transcription factor activity"/>
    <property type="evidence" value="ECO:0007669"/>
    <property type="project" value="InterPro"/>
</dbReference>
<dbReference type="SMART" id="SM00345">
    <property type="entry name" value="HTH_GNTR"/>
    <property type="match status" value="1"/>
</dbReference>
<protein>
    <submittedName>
        <fullName evidence="5">GntR family transcriptional regulator</fullName>
    </submittedName>
</protein>
<organism evidence="5 6">
    <name type="scientific">[Brevibacterium] flavum</name>
    <dbReference type="NCBI Taxonomy" id="92706"/>
    <lineage>
        <taxon>Bacteria</taxon>
        <taxon>Bacillati</taxon>
        <taxon>Actinomycetota</taxon>
        <taxon>Actinomycetes</taxon>
        <taxon>Mycobacteriales</taxon>
        <taxon>Corynebacteriaceae</taxon>
        <taxon>Corynebacterium</taxon>
    </lineage>
</organism>
<feature type="domain" description="HTH gntR-type" evidence="4">
    <location>
        <begin position="22"/>
        <end position="90"/>
    </location>
</feature>
<dbReference type="PANTHER" id="PTHR44846">
    <property type="entry name" value="MANNOSYL-D-GLYCERATE TRANSPORT/METABOLISM SYSTEM REPRESSOR MNGR-RELATED"/>
    <property type="match status" value="1"/>
</dbReference>
<evidence type="ECO:0000313" key="5">
    <source>
        <dbReference type="EMBL" id="AKF26220.1"/>
    </source>
</evidence>
<dbReference type="InterPro" id="IPR000524">
    <property type="entry name" value="Tscrpt_reg_HTH_GntR"/>
</dbReference>
<dbReference type="Proteomes" id="UP000034037">
    <property type="component" value="Chromosome"/>
</dbReference>
<dbReference type="Pfam" id="PF00392">
    <property type="entry name" value="GntR"/>
    <property type="match status" value="1"/>
</dbReference>
<dbReference type="InterPro" id="IPR011663">
    <property type="entry name" value="UTRA"/>
</dbReference>
<evidence type="ECO:0000313" key="6">
    <source>
        <dbReference type="Proteomes" id="UP000034037"/>
    </source>
</evidence>
<dbReference type="HOGENOM" id="CLU_063236_2_3_11"/>
<dbReference type="InterPro" id="IPR036388">
    <property type="entry name" value="WH-like_DNA-bd_sf"/>
</dbReference>
<dbReference type="GO" id="GO:0045892">
    <property type="term" value="P:negative regulation of DNA-templated transcription"/>
    <property type="evidence" value="ECO:0007669"/>
    <property type="project" value="TreeGrafter"/>
</dbReference>
<dbReference type="Gene3D" id="3.40.1410.10">
    <property type="entry name" value="Chorismate lyase-like"/>
    <property type="match status" value="1"/>
</dbReference>
<dbReference type="SUPFAM" id="SSF46785">
    <property type="entry name" value="Winged helix' DNA-binding domain"/>
    <property type="match status" value="1"/>
</dbReference>
<proteinExistence type="predicted"/>